<name>A0A7K9BS40_9PICI</name>
<dbReference type="GO" id="GO:0016874">
    <property type="term" value="F:ligase activity"/>
    <property type="evidence" value="ECO:0007669"/>
    <property type="project" value="UniProtKB-KW"/>
</dbReference>
<feature type="non-terminal residue" evidence="1">
    <location>
        <position position="193"/>
    </location>
</feature>
<feature type="non-terminal residue" evidence="1">
    <location>
        <position position="1"/>
    </location>
</feature>
<dbReference type="OrthoDB" id="512616at2759"/>
<organism evidence="1 2">
    <name type="scientific">Psilopogon haemacephalus</name>
    <name type="common">coppersmith barbet</name>
    <dbReference type="NCBI Taxonomy" id="2585815"/>
    <lineage>
        <taxon>Eukaryota</taxon>
        <taxon>Metazoa</taxon>
        <taxon>Chordata</taxon>
        <taxon>Craniata</taxon>
        <taxon>Vertebrata</taxon>
        <taxon>Euteleostomi</taxon>
        <taxon>Archelosauria</taxon>
        <taxon>Archosauria</taxon>
        <taxon>Dinosauria</taxon>
        <taxon>Saurischia</taxon>
        <taxon>Theropoda</taxon>
        <taxon>Coelurosauria</taxon>
        <taxon>Aves</taxon>
        <taxon>Neognathae</taxon>
        <taxon>Neoaves</taxon>
        <taxon>Telluraves</taxon>
        <taxon>Coraciimorphae</taxon>
        <taxon>Piciformes</taxon>
        <taxon>Megalaimidae</taxon>
        <taxon>Psilopogon</taxon>
    </lineage>
</organism>
<dbReference type="InterPro" id="IPR051188">
    <property type="entry name" value="PHD-type_Zinc_Finger"/>
</dbReference>
<dbReference type="PANTHER" id="PTHR12420">
    <property type="entry name" value="PHD FINGER PROTEIN"/>
    <property type="match status" value="1"/>
</dbReference>
<dbReference type="AlphaFoldDB" id="A0A7K9BS40"/>
<protein>
    <submittedName>
        <fullName evidence="1">G2E3 ligase</fullName>
    </submittedName>
</protein>
<accession>A0A7K9BS40</accession>
<keyword evidence="1" id="KW-0436">Ligase</keyword>
<proteinExistence type="predicted"/>
<sequence>LCSFQDCIVCGRSGAAITCKERGCEHSFHLPCVTKGECISQHFEEFRRPWPTSFLLPQVLLLQALPTAGSADCLLCLEDAGDRRSYATMVCVACGCTWFHRDQVGADHAVRAGTSAFQHLLCRDRTLFQQEMLRMGTRISRRLVSFLPSTQDRRVQMLCQARGSPCTPGLPLSCQAALELHRAVENRARAKAG</sequence>
<evidence type="ECO:0000313" key="2">
    <source>
        <dbReference type="Proteomes" id="UP000574528"/>
    </source>
</evidence>
<dbReference type="EMBL" id="VWZI01004879">
    <property type="protein sequence ID" value="NXG43143.1"/>
    <property type="molecule type" value="Genomic_DNA"/>
</dbReference>
<dbReference type="Gene3D" id="3.30.40.10">
    <property type="entry name" value="Zinc/RING finger domain, C3HC4 (zinc finger)"/>
    <property type="match status" value="1"/>
</dbReference>
<gene>
    <name evidence="1" type="primary">G2e3_2</name>
    <name evidence="1" type="ORF">PSIHAE_R07331</name>
</gene>
<dbReference type="InterPro" id="IPR013083">
    <property type="entry name" value="Znf_RING/FYVE/PHD"/>
</dbReference>
<dbReference type="GO" id="GO:0005634">
    <property type="term" value="C:nucleus"/>
    <property type="evidence" value="ECO:0007669"/>
    <property type="project" value="TreeGrafter"/>
</dbReference>
<dbReference type="PANTHER" id="PTHR12420:SF47">
    <property type="entry name" value="PHD FINGER PROTEIN 7"/>
    <property type="match status" value="1"/>
</dbReference>
<comment type="caution">
    <text evidence="1">The sequence shown here is derived from an EMBL/GenBank/DDBJ whole genome shotgun (WGS) entry which is preliminary data.</text>
</comment>
<reference evidence="1 2" key="1">
    <citation type="submission" date="2019-09" db="EMBL/GenBank/DDBJ databases">
        <title>Bird 10,000 Genomes (B10K) Project - Family phase.</title>
        <authorList>
            <person name="Zhang G."/>
        </authorList>
    </citation>
    <scope>NUCLEOTIDE SEQUENCE [LARGE SCALE GENOMIC DNA]</scope>
    <source>
        <strain evidence="1">B10K-DU-001-24</strain>
        <tissue evidence="1">Muscle</tissue>
    </source>
</reference>
<dbReference type="Proteomes" id="UP000574528">
    <property type="component" value="Unassembled WGS sequence"/>
</dbReference>
<keyword evidence="2" id="KW-1185">Reference proteome</keyword>
<evidence type="ECO:0000313" key="1">
    <source>
        <dbReference type="EMBL" id="NXG43143.1"/>
    </source>
</evidence>